<dbReference type="EMBL" id="UOGJ01000070">
    <property type="protein sequence ID" value="VAX35678.1"/>
    <property type="molecule type" value="Genomic_DNA"/>
</dbReference>
<name>A0A3B1DI49_9ZZZZ</name>
<gene>
    <name evidence="2" type="ORF">MNBD_UNCLBAC01-1175</name>
</gene>
<feature type="region of interest" description="Disordered" evidence="1">
    <location>
        <begin position="75"/>
        <end position="98"/>
    </location>
</feature>
<accession>A0A3B1DI49</accession>
<reference evidence="2" key="1">
    <citation type="submission" date="2018-06" db="EMBL/GenBank/DDBJ databases">
        <authorList>
            <person name="Zhirakovskaya E."/>
        </authorList>
    </citation>
    <scope>NUCLEOTIDE SEQUENCE</scope>
</reference>
<evidence type="ECO:0000313" key="2">
    <source>
        <dbReference type="EMBL" id="VAX35678.1"/>
    </source>
</evidence>
<organism evidence="2">
    <name type="scientific">hydrothermal vent metagenome</name>
    <dbReference type="NCBI Taxonomy" id="652676"/>
    <lineage>
        <taxon>unclassified sequences</taxon>
        <taxon>metagenomes</taxon>
        <taxon>ecological metagenomes</taxon>
    </lineage>
</organism>
<evidence type="ECO:0000256" key="1">
    <source>
        <dbReference type="SAM" id="MobiDB-lite"/>
    </source>
</evidence>
<protein>
    <submittedName>
        <fullName evidence="2">Uncharacterized protein</fullName>
    </submittedName>
</protein>
<dbReference type="AlphaFoldDB" id="A0A3B1DI49"/>
<proteinExistence type="predicted"/>
<sequence length="98" mass="11652">MKKINLTAFSILFFLSFFLFTSPVFSKENRNELKAQIEVLQKRVEELESAQSGRDWDPFEEMGRMQEEMNRMFQNSFSRSGNSRSGRKGIFKNNMFYD</sequence>
<feature type="compositionally biased region" description="Low complexity" evidence="1">
    <location>
        <begin position="75"/>
        <end position="84"/>
    </location>
</feature>